<dbReference type="PANTHER" id="PTHR34136:SF1">
    <property type="entry name" value="UDP-N-ACETYL-D-MANNOSAMINURONIC ACID TRANSFERASE"/>
    <property type="match status" value="1"/>
</dbReference>
<keyword evidence="1" id="KW-0328">Glycosyltransferase</keyword>
<reference evidence="3" key="1">
    <citation type="journal article" date="2022" name="Genome Biol. Evol.">
        <title>A New Gene Family Diagnostic for Intracellular Biomineralization of Amorphous Ca Carbonates by Cyanobacteria.</title>
        <authorList>
            <person name="Benzerara K."/>
            <person name="Duprat E."/>
            <person name="Bitard-Feildel T."/>
            <person name="Caumes G."/>
            <person name="Cassier-Chauvat C."/>
            <person name="Chauvat F."/>
            <person name="Dezi M."/>
            <person name="Diop S.I."/>
            <person name="Gaschignard G."/>
            <person name="Gorgen S."/>
            <person name="Gugger M."/>
            <person name="Lopez-Garcia P."/>
            <person name="Millet M."/>
            <person name="Skouri-Panet F."/>
            <person name="Moreira D."/>
            <person name="Callebaut I."/>
        </authorList>
    </citation>
    <scope>NUCLEOTIDE SEQUENCE</scope>
    <source>
        <strain evidence="3">G9</strain>
    </source>
</reference>
<evidence type="ECO:0000256" key="2">
    <source>
        <dbReference type="ARBA" id="ARBA00022679"/>
    </source>
</evidence>
<dbReference type="Proteomes" id="UP001154265">
    <property type="component" value="Unassembled WGS sequence"/>
</dbReference>
<dbReference type="CDD" id="cd06533">
    <property type="entry name" value="Glyco_transf_WecG_TagA"/>
    <property type="match status" value="1"/>
</dbReference>
<dbReference type="InterPro" id="IPR004629">
    <property type="entry name" value="WecG_TagA_CpsF"/>
</dbReference>
<dbReference type="RefSeq" id="WP_277866740.1">
    <property type="nucleotide sequence ID" value="NZ_JAKKUT010000002.1"/>
</dbReference>
<organism evidence="3 4">
    <name type="scientific">Candidatus Synechococcus calcipolaris G9</name>
    <dbReference type="NCBI Taxonomy" id="1497997"/>
    <lineage>
        <taxon>Bacteria</taxon>
        <taxon>Bacillati</taxon>
        <taxon>Cyanobacteriota</taxon>
        <taxon>Cyanophyceae</taxon>
        <taxon>Synechococcales</taxon>
        <taxon>Synechococcaceae</taxon>
        <taxon>Synechococcus</taxon>
    </lineage>
</organism>
<evidence type="ECO:0000313" key="4">
    <source>
        <dbReference type="Proteomes" id="UP001154265"/>
    </source>
</evidence>
<dbReference type="NCBIfam" id="TIGR00696">
    <property type="entry name" value="wecG_tagA_cpsF"/>
    <property type="match status" value="1"/>
</dbReference>
<dbReference type="EMBL" id="JAKKUT010000002">
    <property type="protein sequence ID" value="MDG2990847.1"/>
    <property type="molecule type" value="Genomic_DNA"/>
</dbReference>
<name>A0ABT6EZ02_9SYNE</name>
<accession>A0ABT6EZ02</accession>
<keyword evidence="2" id="KW-0808">Transferase</keyword>
<proteinExistence type="predicted"/>
<gene>
    <name evidence="3" type="ORF">L3556_07890</name>
</gene>
<reference evidence="3" key="2">
    <citation type="submission" date="2022-01" db="EMBL/GenBank/DDBJ databases">
        <authorList>
            <person name="Zivanovic Y."/>
            <person name="Moreira D."/>
            <person name="Lopez-Garcia P."/>
        </authorList>
    </citation>
    <scope>NUCLEOTIDE SEQUENCE</scope>
    <source>
        <strain evidence="3">G9</strain>
    </source>
</reference>
<dbReference type="PANTHER" id="PTHR34136">
    <property type="match status" value="1"/>
</dbReference>
<keyword evidence="4" id="KW-1185">Reference proteome</keyword>
<evidence type="ECO:0000256" key="1">
    <source>
        <dbReference type="ARBA" id="ARBA00022676"/>
    </source>
</evidence>
<evidence type="ECO:0000313" key="3">
    <source>
        <dbReference type="EMBL" id="MDG2990847.1"/>
    </source>
</evidence>
<sequence>MPQILGTRIDLTTYDQACDRIKTWIESGESGYVIPANVHVVMTGVWQPRFQTMVNEAKLVTADGMPLVWGLRLLGYEKSVRVYGPDLMLALCAKVTEWGWPIYLYGSEPRVMEQLTINLLNHYPNLAIAGSHCPPFRPLSPEEYQADGDRIRASGAKIIFVSLGCPKQEEWMYQQRQRINGIMLGVGAAFNFHSGHVRQAPRWMMALGLEWLFRLSQEPRRLAGRYLINNPLFLILFAGQWLHATCTRRKVNEE</sequence>
<protein>
    <submittedName>
        <fullName evidence="3">WecB/TagA/CpsF family glycosyltransferase</fullName>
    </submittedName>
</protein>
<comment type="caution">
    <text evidence="3">The sequence shown here is derived from an EMBL/GenBank/DDBJ whole genome shotgun (WGS) entry which is preliminary data.</text>
</comment>
<dbReference type="Pfam" id="PF03808">
    <property type="entry name" value="Glyco_tran_WecG"/>
    <property type="match status" value="1"/>
</dbReference>